<evidence type="ECO:0000256" key="1">
    <source>
        <dbReference type="ARBA" id="ARBA00022729"/>
    </source>
</evidence>
<evidence type="ECO:0000313" key="8">
    <source>
        <dbReference type="Proteomes" id="UP001164929"/>
    </source>
</evidence>
<evidence type="ECO:0000313" key="7">
    <source>
        <dbReference type="EMBL" id="KAJ6978810.1"/>
    </source>
</evidence>
<dbReference type="AlphaFoldDB" id="A0AAD6M5A7"/>
<dbReference type="PANTHER" id="PTHR32099:SF42">
    <property type="entry name" value="CYSTEINE-RICH RECEPTOR-LIKE PROTEIN KINASE 9-RELATED"/>
    <property type="match status" value="1"/>
</dbReference>
<evidence type="ECO:0000259" key="6">
    <source>
        <dbReference type="PROSITE" id="PS51473"/>
    </source>
</evidence>
<dbReference type="SUPFAM" id="SSF56112">
    <property type="entry name" value="Protein kinase-like (PK-like)"/>
    <property type="match status" value="1"/>
</dbReference>
<evidence type="ECO:0000256" key="4">
    <source>
        <dbReference type="SAM" id="Phobius"/>
    </source>
</evidence>
<keyword evidence="7" id="KW-0418">Kinase</keyword>
<dbReference type="Gene3D" id="3.30.430.20">
    <property type="entry name" value="Gnk2 domain, C-X8-C-X2-C motif"/>
    <property type="match status" value="2"/>
</dbReference>
<dbReference type="InterPro" id="IPR038408">
    <property type="entry name" value="GNK2_sf"/>
</dbReference>
<dbReference type="Gene3D" id="3.30.200.20">
    <property type="entry name" value="Phosphorylase Kinase, domain 1"/>
    <property type="match status" value="1"/>
</dbReference>
<name>A0AAD6M5A7_9ROSI</name>
<keyword evidence="8" id="KW-1185">Reference proteome</keyword>
<keyword evidence="7" id="KW-0675">Receptor</keyword>
<dbReference type="Proteomes" id="UP001164929">
    <property type="component" value="Chromosome 11"/>
</dbReference>
<gene>
    <name evidence="7" type="ORF">NC653_027083</name>
</gene>
<feature type="domain" description="Gnk2-homologous" evidence="6">
    <location>
        <begin position="23"/>
        <end position="126"/>
    </location>
</feature>
<feature type="transmembrane region" description="Helical" evidence="4">
    <location>
        <begin position="276"/>
        <end position="299"/>
    </location>
</feature>
<feature type="compositionally biased region" description="Pro residues" evidence="3">
    <location>
        <begin position="246"/>
        <end position="260"/>
    </location>
</feature>
<protein>
    <submittedName>
        <fullName evidence="7">Cysteine-rich receptor-like protein kinase 10</fullName>
    </submittedName>
</protein>
<dbReference type="Pfam" id="PF01657">
    <property type="entry name" value="Stress-antifung"/>
    <property type="match status" value="2"/>
</dbReference>
<evidence type="ECO:0000256" key="2">
    <source>
        <dbReference type="ARBA" id="ARBA00022737"/>
    </source>
</evidence>
<dbReference type="EMBL" id="JAQIZT010000011">
    <property type="protein sequence ID" value="KAJ6978810.1"/>
    <property type="molecule type" value="Genomic_DNA"/>
</dbReference>
<keyword evidence="1 5" id="KW-0732">Signal</keyword>
<evidence type="ECO:0000256" key="3">
    <source>
        <dbReference type="SAM" id="MobiDB-lite"/>
    </source>
</evidence>
<feature type="region of interest" description="Disordered" evidence="3">
    <location>
        <begin position="246"/>
        <end position="271"/>
    </location>
</feature>
<sequence>MAYYVWHFFFFTAILYTSITAQQFEYRYHECTNSSTTNSSFPSNLNITLSSLYANAAHKDGFYNTSAGQNSDRVYGLFLCRGDTSPELCQSCIKTSSEDIMKQCPDNKEAIIWYDRCMLRYSNRSIFSIAEQRPTILLWNANDIENVMNLNQFNASLGDLMNQLVTSAVSSSDLFAMGDRNGTAFSKLYGLVQCTPDISPSECGICLSSCVSDIPGCCNGKQGGNILKPSCSIRYEIYPFYTASPAPPPPASSPSLPTPPTTSSNPSGKRNTSSRAIVYITVPTSAFVVLLFTLFYCYLHHKARKKYNAPEGGNVGDEITSVQSLQFDLGTIEAATNNFSDINKIGKGGFGDVYMVRN</sequence>
<proteinExistence type="predicted"/>
<keyword evidence="4" id="KW-1133">Transmembrane helix</keyword>
<reference evidence="7" key="1">
    <citation type="journal article" date="2023" name="Mol. Ecol. Resour.">
        <title>Chromosome-level genome assembly of a triploid poplar Populus alba 'Berolinensis'.</title>
        <authorList>
            <person name="Chen S."/>
            <person name="Yu Y."/>
            <person name="Wang X."/>
            <person name="Wang S."/>
            <person name="Zhang T."/>
            <person name="Zhou Y."/>
            <person name="He R."/>
            <person name="Meng N."/>
            <person name="Wang Y."/>
            <person name="Liu W."/>
            <person name="Liu Z."/>
            <person name="Liu J."/>
            <person name="Guo Q."/>
            <person name="Huang H."/>
            <person name="Sederoff R.R."/>
            <person name="Wang G."/>
            <person name="Qu G."/>
            <person name="Chen S."/>
        </authorList>
    </citation>
    <scope>NUCLEOTIDE SEQUENCE</scope>
    <source>
        <strain evidence="7">SC-2020</strain>
    </source>
</reference>
<dbReference type="GO" id="GO:0016301">
    <property type="term" value="F:kinase activity"/>
    <property type="evidence" value="ECO:0007669"/>
    <property type="project" value="UniProtKB-KW"/>
</dbReference>
<dbReference type="InterPro" id="IPR002902">
    <property type="entry name" value="GNK2"/>
</dbReference>
<keyword evidence="4" id="KW-0472">Membrane</keyword>
<feature type="chain" id="PRO_5041980095" evidence="5">
    <location>
        <begin position="22"/>
        <end position="358"/>
    </location>
</feature>
<dbReference type="FunFam" id="3.30.430.20:FF:000026">
    <property type="entry name" value="Cysteine-rich receptor-like protein kinase 5"/>
    <property type="match status" value="1"/>
</dbReference>
<dbReference type="InterPro" id="IPR011009">
    <property type="entry name" value="Kinase-like_dom_sf"/>
</dbReference>
<dbReference type="PROSITE" id="PS51473">
    <property type="entry name" value="GNK2"/>
    <property type="match status" value="2"/>
</dbReference>
<dbReference type="CDD" id="cd23509">
    <property type="entry name" value="Gnk2-like"/>
    <property type="match status" value="2"/>
</dbReference>
<feature type="domain" description="Gnk2-homologous" evidence="6">
    <location>
        <begin position="135"/>
        <end position="240"/>
    </location>
</feature>
<evidence type="ECO:0000256" key="5">
    <source>
        <dbReference type="SAM" id="SignalP"/>
    </source>
</evidence>
<comment type="caution">
    <text evidence="7">The sequence shown here is derived from an EMBL/GenBank/DDBJ whole genome shotgun (WGS) entry which is preliminary data.</text>
</comment>
<keyword evidence="4" id="KW-0812">Transmembrane</keyword>
<dbReference type="FunFam" id="3.30.430.20:FF:000002">
    <property type="entry name" value="Cysteine-rich receptor-like protein kinase 10"/>
    <property type="match status" value="1"/>
</dbReference>
<organism evidence="7 8">
    <name type="scientific">Populus alba x Populus x berolinensis</name>
    <dbReference type="NCBI Taxonomy" id="444605"/>
    <lineage>
        <taxon>Eukaryota</taxon>
        <taxon>Viridiplantae</taxon>
        <taxon>Streptophyta</taxon>
        <taxon>Embryophyta</taxon>
        <taxon>Tracheophyta</taxon>
        <taxon>Spermatophyta</taxon>
        <taxon>Magnoliopsida</taxon>
        <taxon>eudicotyledons</taxon>
        <taxon>Gunneridae</taxon>
        <taxon>Pentapetalae</taxon>
        <taxon>rosids</taxon>
        <taxon>fabids</taxon>
        <taxon>Malpighiales</taxon>
        <taxon>Salicaceae</taxon>
        <taxon>Saliceae</taxon>
        <taxon>Populus</taxon>
    </lineage>
</organism>
<keyword evidence="7" id="KW-0808">Transferase</keyword>
<dbReference type="PANTHER" id="PTHR32099">
    <property type="entry name" value="CYSTEINE-RICH REPEAT SECRETORY PROTEIN"/>
    <property type="match status" value="1"/>
</dbReference>
<feature type="signal peptide" evidence="5">
    <location>
        <begin position="1"/>
        <end position="21"/>
    </location>
</feature>
<keyword evidence="2" id="KW-0677">Repeat</keyword>
<accession>A0AAD6M5A7</accession>